<dbReference type="Gene3D" id="1.20.1250.20">
    <property type="entry name" value="MFS general substrate transporter like domains"/>
    <property type="match status" value="1"/>
</dbReference>
<dbReference type="PANTHER" id="PTHR23501">
    <property type="entry name" value="MAJOR FACILITATOR SUPERFAMILY"/>
    <property type="match status" value="1"/>
</dbReference>
<keyword evidence="4 6" id="KW-0472">Membrane</keyword>
<feature type="transmembrane region" description="Helical" evidence="6">
    <location>
        <begin position="172"/>
        <end position="193"/>
    </location>
</feature>
<dbReference type="EMBL" id="KL659284">
    <property type="protein sequence ID" value="KFA70185.1"/>
    <property type="molecule type" value="Genomic_DNA"/>
</dbReference>
<dbReference type="SUPFAM" id="SSF103473">
    <property type="entry name" value="MFS general substrate transporter"/>
    <property type="match status" value="1"/>
</dbReference>
<dbReference type="InParanoid" id="A0A084R1V0"/>
<keyword evidence="9" id="KW-1185">Reference proteome</keyword>
<feature type="region of interest" description="Disordered" evidence="5">
    <location>
        <begin position="1"/>
        <end position="66"/>
    </location>
</feature>
<evidence type="ECO:0000256" key="1">
    <source>
        <dbReference type="ARBA" id="ARBA00004141"/>
    </source>
</evidence>
<accession>A0A084R1V0</accession>
<protein>
    <recommendedName>
        <fullName evidence="7">Major facilitator superfamily (MFS) profile domain-containing protein</fullName>
    </recommendedName>
</protein>
<evidence type="ECO:0000256" key="2">
    <source>
        <dbReference type="ARBA" id="ARBA00022692"/>
    </source>
</evidence>
<sequence>MASQTIPAGSRQPAGSLDETSPLLPSGRHDSTSSCEISLASSSDGSEGDLAPSNLRPSTNPADTLPDAACEAAAPDRHDVKKQGQTEASSTVLRVILILLIGSFTANADGSLVLATHPTIASEFNALSESSWLFVSFTLAGAATQAMARLLTRLIQMDGFIVGIGRSMGEVILGRVVSGCGGSALNVLAMLIISDLVPIRDVASWQASLNLAATTGRSLGGPAGGWLADTVGWRWSFLGQVPVFLVAILLCLVYLPVQPRAPKDAIVPAKEGPSTRQRGSLARIDFLGATLLALTILAFLLPLEIGGKLVSWTHPIVFILLGAAIGLGGLFAATEEWWVKEPIFPLDLLRHRDIVLGYLISMTQSAAQISLMFQVPLYFQVTQRVSNTVAGAHLFPAVAGNAVGAIIAGIIIKRTGKYKRLLIFATIVASASYILLLLRWHGNTNAWEALYILPGGFGTGVVQSSIFIAIQAVVDPKNKGPALSGIWLTVSLGAISGLAAVSTVTTEVMKWKLQMLLEATGISGSARTDIVMMASRSVDYIDQADKEVAAAVVTAYVTGLSATHMVSLMCSIVAIIASLCIREHKL</sequence>
<feature type="transmembrane region" description="Helical" evidence="6">
    <location>
        <begin position="486"/>
        <end position="505"/>
    </location>
</feature>
<evidence type="ECO:0000313" key="9">
    <source>
        <dbReference type="Proteomes" id="UP000028524"/>
    </source>
</evidence>
<dbReference type="GO" id="GO:0000329">
    <property type="term" value="C:fungal-type vacuole membrane"/>
    <property type="evidence" value="ECO:0007669"/>
    <property type="project" value="TreeGrafter"/>
</dbReference>
<organism evidence="8 9">
    <name type="scientific">Stachybotrys chlorohalonatus (strain IBT 40285)</name>
    <dbReference type="NCBI Taxonomy" id="1283841"/>
    <lineage>
        <taxon>Eukaryota</taxon>
        <taxon>Fungi</taxon>
        <taxon>Dikarya</taxon>
        <taxon>Ascomycota</taxon>
        <taxon>Pezizomycotina</taxon>
        <taxon>Sordariomycetes</taxon>
        <taxon>Hypocreomycetidae</taxon>
        <taxon>Hypocreales</taxon>
        <taxon>Stachybotryaceae</taxon>
        <taxon>Stachybotrys</taxon>
    </lineage>
</organism>
<dbReference type="InterPro" id="IPR036259">
    <property type="entry name" value="MFS_trans_sf"/>
</dbReference>
<feature type="transmembrane region" description="Helical" evidence="6">
    <location>
        <begin position="284"/>
        <end position="303"/>
    </location>
</feature>
<evidence type="ECO:0000256" key="4">
    <source>
        <dbReference type="ARBA" id="ARBA00023136"/>
    </source>
</evidence>
<feature type="transmembrane region" description="Helical" evidence="6">
    <location>
        <begin position="132"/>
        <end position="151"/>
    </location>
</feature>
<keyword evidence="3 6" id="KW-1133">Transmembrane helix</keyword>
<feature type="transmembrane region" description="Helical" evidence="6">
    <location>
        <begin position="354"/>
        <end position="373"/>
    </location>
</feature>
<feature type="transmembrane region" description="Helical" evidence="6">
    <location>
        <begin position="315"/>
        <end position="333"/>
    </location>
</feature>
<gene>
    <name evidence="8" type="ORF">S40285_04411</name>
</gene>
<dbReference type="InterPro" id="IPR020846">
    <property type="entry name" value="MFS_dom"/>
</dbReference>
<dbReference type="AlphaFoldDB" id="A0A084R1V0"/>
<feature type="transmembrane region" description="Helical" evidence="6">
    <location>
        <begin position="562"/>
        <end position="581"/>
    </location>
</feature>
<dbReference type="PROSITE" id="PS50850">
    <property type="entry name" value="MFS"/>
    <property type="match status" value="1"/>
</dbReference>
<dbReference type="GO" id="GO:0015174">
    <property type="term" value="F:basic amino acid transmembrane transporter activity"/>
    <property type="evidence" value="ECO:0007669"/>
    <property type="project" value="TreeGrafter"/>
</dbReference>
<comment type="subcellular location">
    <subcellularLocation>
        <location evidence="1">Membrane</location>
        <topology evidence="1">Multi-pass membrane protein</topology>
    </subcellularLocation>
</comment>
<feature type="transmembrane region" description="Helical" evidence="6">
    <location>
        <begin position="393"/>
        <end position="412"/>
    </location>
</feature>
<dbReference type="OMA" id="IMYTVPR"/>
<keyword evidence="2 6" id="KW-0812">Transmembrane</keyword>
<feature type="transmembrane region" description="Helical" evidence="6">
    <location>
        <begin position="452"/>
        <end position="474"/>
    </location>
</feature>
<dbReference type="OrthoDB" id="6770063at2759"/>
<feature type="transmembrane region" description="Helical" evidence="6">
    <location>
        <begin position="421"/>
        <end position="440"/>
    </location>
</feature>
<proteinExistence type="predicted"/>
<dbReference type="InterPro" id="IPR011701">
    <property type="entry name" value="MFS"/>
</dbReference>
<evidence type="ECO:0000256" key="6">
    <source>
        <dbReference type="SAM" id="Phobius"/>
    </source>
</evidence>
<feature type="transmembrane region" description="Helical" evidence="6">
    <location>
        <begin position="235"/>
        <end position="255"/>
    </location>
</feature>
<feature type="transmembrane region" description="Helical" evidence="6">
    <location>
        <begin position="91"/>
        <end position="112"/>
    </location>
</feature>
<dbReference type="HOGENOM" id="CLU_000960_22_3_1"/>
<dbReference type="PANTHER" id="PTHR23501:SF33">
    <property type="entry name" value="MAJOR FACILITATOR SUPERFAMILY (MFS) PROFILE DOMAIN-CONTAINING PROTEIN"/>
    <property type="match status" value="1"/>
</dbReference>
<dbReference type="Proteomes" id="UP000028524">
    <property type="component" value="Unassembled WGS sequence"/>
</dbReference>
<reference evidence="8 9" key="1">
    <citation type="journal article" date="2014" name="BMC Genomics">
        <title>Comparative genome sequencing reveals chemotype-specific gene clusters in the toxigenic black mold Stachybotrys.</title>
        <authorList>
            <person name="Semeiks J."/>
            <person name="Borek D."/>
            <person name="Otwinowski Z."/>
            <person name="Grishin N.V."/>
        </authorList>
    </citation>
    <scope>NUCLEOTIDE SEQUENCE [LARGE SCALE GENOMIC DNA]</scope>
    <source>
        <strain evidence="8 9">IBT 40285</strain>
    </source>
</reference>
<dbReference type="Pfam" id="PF07690">
    <property type="entry name" value="MFS_1"/>
    <property type="match status" value="1"/>
</dbReference>
<evidence type="ECO:0000259" key="7">
    <source>
        <dbReference type="PROSITE" id="PS50850"/>
    </source>
</evidence>
<evidence type="ECO:0000256" key="5">
    <source>
        <dbReference type="SAM" id="MobiDB-lite"/>
    </source>
</evidence>
<feature type="domain" description="Major facilitator superfamily (MFS) profile" evidence="7">
    <location>
        <begin position="1"/>
        <end position="585"/>
    </location>
</feature>
<feature type="compositionally biased region" description="Polar residues" evidence="5">
    <location>
        <begin position="32"/>
        <end position="45"/>
    </location>
</feature>
<name>A0A084R1V0_STAC4</name>
<evidence type="ECO:0000313" key="8">
    <source>
        <dbReference type="EMBL" id="KFA70185.1"/>
    </source>
</evidence>
<evidence type="ECO:0000256" key="3">
    <source>
        <dbReference type="ARBA" id="ARBA00022989"/>
    </source>
</evidence>